<accession>A0A7K1UL32</accession>
<dbReference type="Proteomes" id="UP000460157">
    <property type="component" value="Unassembled WGS sequence"/>
</dbReference>
<dbReference type="OrthoDB" id="9788889at2"/>
<gene>
    <name evidence="1" type="ORF">GNZ21_12620</name>
</gene>
<evidence type="ECO:0000313" key="2">
    <source>
        <dbReference type="Proteomes" id="UP000460157"/>
    </source>
</evidence>
<name>A0A7K1UL32_9MICC</name>
<organism evidence="1 2">
    <name type="scientific">Nesterenkonia alkaliphila</name>
    <dbReference type="NCBI Taxonomy" id="1463631"/>
    <lineage>
        <taxon>Bacteria</taxon>
        <taxon>Bacillati</taxon>
        <taxon>Actinomycetota</taxon>
        <taxon>Actinomycetes</taxon>
        <taxon>Micrococcales</taxon>
        <taxon>Micrococcaceae</taxon>
        <taxon>Nesterenkonia</taxon>
    </lineage>
</organism>
<keyword evidence="2" id="KW-1185">Reference proteome</keyword>
<dbReference type="EMBL" id="WRPM01000093">
    <property type="protein sequence ID" value="MVT27183.1"/>
    <property type="molecule type" value="Genomic_DNA"/>
</dbReference>
<protein>
    <recommendedName>
        <fullName evidence="3">Pyridoxamine 5'-phosphate oxidase family protein</fullName>
    </recommendedName>
</protein>
<evidence type="ECO:0008006" key="3">
    <source>
        <dbReference type="Google" id="ProtNLM"/>
    </source>
</evidence>
<proteinExistence type="predicted"/>
<dbReference type="Gene3D" id="2.30.110.10">
    <property type="entry name" value="Electron Transport, Fmn-binding Protein, Chain A"/>
    <property type="match status" value="1"/>
</dbReference>
<reference evidence="1 2" key="1">
    <citation type="submission" date="2019-12" db="EMBL/GenBank/DDBJ databases">
        <title>Nesterenkonia muleiensis sp. nov., a novel actinobacterium isolated from sap of Populus euphratica.</title>
        <authorList>
            <person name="Wang R."/>
        </authorList>
    </citation>
    <scope>NUCLEOTIDE SEQUENCE [LARGE SCALE GENOMIC DNA]</scope>
    <source>
        <strain evidence="1 2">F10</strain>
    </source>
</reference>
<evidence type="ECO:0000313" key="1">
    <source>
        <dbReference type="EMBL" id="MVT27183.1"/>
    </source>
</evidence>
<dbReference type="SUPFAM" id="SSF50475">
    <property type="entry name" value="FMN-binding split barrel"/>
    <property type="match status" value="1"/>
</dbReference>
<dbReference type="AlphaFoldDB" id="A0A7K1UL32"/>
<sequence>MTTRSNDHAVADRAAKIIRGAGYLSLATATPEEGPWAAQLQYAWFTNPFRLVVGSAVASRHFRDIATTGLAAATISTLPGTPHGLDGLQLRGPCWPLTGPELEATAPPFYAQMFPDAADAQAHALPLEELDGPGPQRLLACQPSEVWILDLDRWERDGVSARRALNIASIEDALGEVSADV</sequence>
<comment type="caution">
    <text evidence="1">The sequence shown here is derived from an EMBL/GenBank/DDBJ whole genome shotgun (WGS) entry which is preliminary data.</text>
</comment>
<dbReference type="RefSeq" id="WP_157324902.1">
    <property type="nucleotide sequence ID" value="NZ_BMFX01000032.1"/>
</dbReference>
<dbReference type="InterPro" id="IPR012349">
    <property type="entry name" value="Split_barrel_FMN-bd"/>
</dbReference>